<protein>
    <submittedName>
        <fullName evidence="2">HET-domain-containing protein</fullName>
    </submittedName>
</protein>
<sequence>MLLCSACKRINVPALICELPQVPDWWGSPPNQSEGRRGMLHLQDARQLPESAATCSLCAMIRDAMLRCDDKGTPLLTYSLVSTVQHESRDVSTWEDCLVNGPIYLRPKYGRVKSTFPEQVDVLNPLNITGFKVFMPVFDGIASCQIRVFASPNSPAAVSCDVGGRPSLPSSDCPEAYALINRWIRSCIAEHELCRKTLAGSVIDESAPPILPTRIIDVGPPGGHTGPRLIETQAKTGYYVALSHCWGPAQKRPPMTTQSNYHEHLAGISWMSLPKTYQDALTVTRKLGLRYIWIDSLCILQDSRSDWLFESKRMGTVYENAHLTISASHAPDSSHGCFLSRLQPLPSIELTHVTSNGASHGSVFATPMPSDYAPISPESGLLDTRAWATQEWLLSRRMVFYTSGCLVWSCKMITQRETGGSCHSTARNPRWKFIVEKYSARLLTNPTDRLIALEGLAIEMAKRRGNDTYWFGLWKNSMPDQLLWYCVEPAQRMRCPLAVPTWSWASSTHGVRFLDIQSAKNFSQIIRLHHEHGTLTIRGPLTKLQNILSPANPVHFKIREGAFALERYSAFVANVWKPLLPPTLTCTLCFHQKAIIGYGILDEQPTPSDSSIFCLTLMSKRGSRPPLDGTKGRRIKWQEDWVLLLRLKEPNRDAYERFGIGRLFRSGWTESDQILTEVSIH</sequence>
<gene>
    <name evidence="2" type="ORF">GQ43DRAFT_443913</name>
</gene>
<feature type="domain" description="Heterokaryon incompatibility" evidence="1">
    <location>
        <begin position="239"/>
        <end position="391"/>
    </location>
</feature>
<reference evidence="2" key="1">
    <citation type="journal article" date="2020" name="Stud. Mycol.">
        <title>101 Dothideomycetes genomes: a test case for predicting lifestyles and emergence of pathogens.</title>
        <authorList>
            <person name="Haridas S."/>
            <person name="Albert R."/>
            <person name="Binder M."/>
            <person name="Bloem J."/>
            <person name="Labutti K."/>
            <person name="Salamov A."/>
            <person name="Andreopoulos B."/>
            <person name="Baker S."/>
            <person name="Barry K."/>
            <person name="Bills G."/>
            <person name="Bluhm B."/>
            <person name="Cannon C."/>
            <person name="Castanera R."/>
            <person name="Culley D."/>
            <person name="Daum C."/>
            <person name="Ezra D."/>
            <person name="Gonzalez J."/>
            <person name="Henrissat B."/>
            <person name="Kuo A."/>
            <person name="Liang C."/>
            <person name="Lipzen A."/>
            <person name="Lutzoni F."/>
            <person name="Magnuson J."/>
            <person name="Mondo S."/>
            <person name="Nolan M."/>
            <person name="Ohm R."/>
            <person name="Pangilinan J."/>
            <person name="Park H.-J."/>
            <person name="Ramirez L."/>
            <person name="Alfaro M."/>
            <person name="Sun H."/>
            <person name="Tritt A."/>
            <person name="Yoshinaga Y."/>
            <person name="Zwiers L.-H."/>
            <person name="Turgeon B."/>
            <person name="Goodwin S."/>
            <person name="Spatafora J."/>
            <person name="Crous P."/>
            <person name="Grigoriev I."/>
        </authorList>
    </citation>
    <scope>NUCLEOTIDE SEQUENCE</scope>
    <source>
        <strain evidence="2">ATCC 74209</strain>
    </source>
</reference>
<dbReference type="Pfam" id="PF06985">
    <property type="entry name" value="HET"/>
    <property type="match status" value="1"/>
</dbReference>
<name>A0A9P4MPC4_9PLEO</name>
<organism evidence="2 3">
    <name type="scientific">Delitschia confertaspora ATCC 74209</name>
    <dbReference type="NCBI Taxonomy" id="1513339"/>
    <lineage>
        <taxon>Eukaryota</taxon>
        <taxon>Fungi</taxon>
        <taxon>Dikarya</taxon>
        <taxon>Ascomycota</taxon>
        <taxon>Pezizomycotina</taxon>
        <taxon>Dothideomycetes</taxon>
        <taxon>Pleosporomycetidae</taxon>
        <taxon>Pleosporales</taxon>
        <taxon>Delitschiaceae</taxon>
        <taxon>Delitschia</taxon>
    </lineage>
</organism>
<dbReference type="AlphaFoldDB" id="A0A9P4MPC4"/>
<dbReference type="InterPro" id="IPR010730">
    <property type="entry name" value="HET"/>
</dbReference>
<proteinExistence type="predicted"/>
<dbReference type="Proteomes" id="UP000799536">
    <property type="component" value="Unassembled WGS sequence"/>
</dbReference>
<dbReference type="PANTHER" id="PTHR33112:SF10">
    <property type="entry name" value="TOL"/>
    <property type="match status" value="1"/>
</dbReference>
<evidence type="ECO:0000259" key="1">
    <source>
        <dbReference type="Pfam" id="PF06985"/>
    </source>
</evidence>
<dbReference type="PANTHER" id="PTHR33112">
    <property type="entry name" value="DOMAIN PROTEIN, PUTATIVE-RELATED"/>
    <property type="match status" value="1"/>
</dbReference>
<evidence type="ECO:0000313" key="3">
    <source>
        <dbReference type="Proteomes" id="UP000799536"/>
    </source>
</evidence>
<keyword evidence="3" id="KW-1185">Reference proteome</keyword>
<comment type="caution">
    <text evidence="2">The sequence shown here is derived from an EMBL/GenBank/DDBJ whole genome shotgun (WGS) entry which is preliminary data.</text>
</comment>
<dbReference type="EMBL" id="ML994196">
    <property type="protein sequence ID" value="KAF2197812.1"/>
    <property type="molecule type" value="Genomic_DNA"/>
</dbReference>
<dbReference type="OrthoDB" id="5347061at2759"/>
<evidence type="ECO:0000313" key="2">
    <source>
        <dbReference type="EMBL" id="KAF2197812.1"/>
    </source>
</evidence>
<accession>A0A9P4MPC4</accession>